<reference evidence="9 10" key="1">
    <citation type="journal article" date="2014" name="Genome Announc.">
        <title>Draft genome sequences of eight enterohepatic helicobacter species isolated from both laboratory and wild rodents.</title>
        <authorList>
            <person name="Sheh A."/>
            <person name="Shen Z."/>
            <person name="Fox J.G."/>
        </authorList>
    </citation>
    <scope>NUCLEOTIDE SEQUENCE [LARGE SCALE GENOMIC DNA]</scope>
    <source>
        <strain evidence="9 10">MIT 96-1001</strain>
    </source>
</reference>
<dbReference type="PANTHER" id="PTHR34501">
    <property type="entry name" value="PROTEIN YDDL-RELATED"/>
    <property type="match status" value="1"/>
</dbReference>
<evidence type="ECO:0000256" key="4">
    <source>
        <dbReference type="ARBA" id="ARBA00022729"/>
    </source>
</evidence>
<feature type="chain" id="PRO_5020994036" description="Porin" evidence="8">
    <location>
        <begin position="21"/>
        <end position="395"/>
    </location>
</feature>
<gene>
    <name evidence="9" type="ORF">LS74_000700</name>
</gene>
<evidence type="ECO:0008006" key="11">
    <source>
        <dbReference type="Google" id="ProtNLM"/>
    </source>
</evidence>
<dbReference type="GO" id="GO:0006811">
    <property type="term" value="P:monoatomic ion transport"/>
    <property type="evidence" value="ECO:0007669"/>
    <property type="project" value="UniProtKB-KW"/>
</dbReference>
<sequence length="395" mass="42004">MKKIVVSSALSALLVLPAMAFEVYNNDDTKVDVYGSIRGYVGYGESGKAGADAGYLIGIQNNSQFGVKFQKDKFKANVEWGAVEDGVAVDGVGTGWRQYWGSYTTSAGTILFGKTNTPTIDNGFTNDFFNNDNGSSGFGGIATGSRKIQIQYNVAGLSLALVEDKVGNGRSAGAKDGQPNQESPRIAASYSINDEKGKPTFKVAATYKYYNSGTIQTGVPDGTSAYHAWIGYKPTFGGSFLSMMAHYGKNGNLYGEQLTRISAGAYQHTTLDVAGLDAQRAGARVEFGTKLSDDMSVIIGAGYQATFGGKGQEKAVTTASGATKDSMIHSYSAFIQLPYKVSSNFTFAPQISYYQTIEGTDGISSHATAYQADRTKGFSGKETGVIAAARIKWDF</sequence>
<dbReference type="RefSeq" id="WP_034585647.1">
    <property type="nucleotide sequence ID" value="NZ_JRPE02000001.1"/>
</dbReference>
<dbReference type="InterPro" id="IPR050298">
    <property type="entry name" value="Gram-neg_bact_OMP"/>
</dbReference>
<dbReference type="EMBL" id="JRPE02000001">
    <property type="protein sequence ID" value="TLD93899.1"/>
    <property type="molecule type" value="Genomic_DNA"/>
</dbReference>
<keyword evidence="5" id="KW-0406">Ion transport</keyword>
<dbReference type="InterPro" id="IPR023614">
    <property type="entry name" value="Porin_dom_sf"/>
</dbReference>
<dbReference type="AlphaFoldDB" id="A0A4U8T332"/>
<protein>
    <recommendedName>
        <fullName evidence="11">Porin</fullName>
    </recommendedName>
</protein>
<dbReference type="PANTHER" id="PTHR34501:SF9">
    <property type="entry name" value="MAJOR OUTER MEMBRANE PROTEIN P.IA"/>
    <property type="match status" value="1"/>
</dbReference>
<evidence type="ECO:0000256" key="2">
    <source>
        <dbReference type="ARBA" id="ARBA00022452"/>
    </source>
</evidence>
<keyword evidence="2" id="KW-1134">Transmembrane beta strand</keyword>
<evidence type="ECO:0000256" key="6">
    <source>
        <dbReference type="ARBA" id="ARBA00023114"/>
    </source>
</evidence>
<keyword evidence="4 8" id="KW-0732">Signal</keyword>
<evidence type="ECO:0000256" key="5">
    <source>
        <dbReference type="ARBA" id="ARBA00023065"/>
    </source>
</evidence>
<evidence type="ECO:0000256" key="3">
    <source>
        <dbReference type="ARBA" id="ARBA00022692"/>
    </source>
</evidence>
<dbReference type="GO" id="GO:0046930">
    <property type="term" value="C:pore complex"/>
    <property type="evidence" value="ECO:0007669"/>
    <property type="project" value="UniProtKB-KW"/>
</dbReference>
<keyword evidence="3" id="KW-0812">Transmembrane</keyword>
<name>A0A4U8T332_9HELI</name>
<feature type="signal peptide" evidence="8">
    <location>
        <begin position="1"/>
        <end position="20"/>
    </location>
</feature>
<dbReference type="Gene3D" id="2.40.160.10">
    <property type="entry name" value="Porin"/>
    <property type="match status" value="1"/>
</dbReference>
<keyword evidence="1" id="KW-0813">Transport</keyword>
<proteinExistence type="predicted"/>
<dbReference type="Proteomes" id="UP000029921">
    <property type="component" value="Unassembled WGS sequence"/>
</dbReference>
<dbReference type="SUPFAM" id="SSF56935">
    <property type="entry name" value="Porins"/>
    <property type="match status" value="1"/>
</dbReference>
<organism evidence="9 10">
    <name type="scientific">Helicobacter magdeburgensis</name>
    <dbReference type="NCBI Taxonomy" id="471858"/>
    <lineage>
        <taxon>Bacteria</taxon>
        <taxon>Pseudomonadati</taxon>
        <taxon>Campylobacterota</taxon>
        <taxon>Epsilonproteobacteria</taxon>
        <taxon>Campylobacterales</taxon>
        <taxon>Helicobacteraceae</taxon>
        <taxon>Helicobacter</taxon>
    </lineage>
</organism>
<keyword evidence="10" id="KW-1185">Reference proteome</keyword>
<dbReference type="GO" id="GO:0015288">
    <property type="term" value="F:porin activity"/>
    <property type="evidence" value="ECO:0007669"/>
    <property type="project" value="UniProtKB-KW"/>
</dbReference>
<evidence type="ECO:0000256" key="1">
    <source>
        <dbReference type="ARBA" id="ARBA00022448"/>
    </source>
</evidence>
<comment type="caution">
    <text evidence="9">The sequence shown here is derived from an EMBL/GenBank/DDBJ whole genome shotgun (WGS) entry which is preliminary data.</text>
</comment>
<keyword evidence="2" id="KW-0472">Membrane</keyword>
<evidence type="ECO:0000256" key="8">
    <source>
        <dbReference type="SAM" id="SignalP"/>
    </source>
</evidence>
<evidence type="ECO:0000313" key="10">
    <source>
        <dbReference type="Proteomes" id="UP000029921"/>
    </source>
</evidence>
<evidence type="ECO:0000256" key="7">
    <source>
        <dbReference type="ARBA" id="ARBA00023237"/>
    </source>
</evidence>
<keyword evidence="6" id="KW-0626">Porin</keyword>
<evidence type="ECO:0000313" key="9">
    <source>
        <dbReference type="EMBL" id="TLD93899.1"/>
    </source>
</evidence>
<keyword evidence="7" id="KW-0998">Cell outer membrane</keyword>
<accession>A0A4U8T332</accession>